<dbReference type="PROSITE" id="PS51186">
    <property type="entry name" value="GNAT"/>
    <property type="match status" value="1"/>
</dbReference>
<evidence type="ECO:0000256" key="2">
    <source>
        <dbReference type="ARBA" id="ARBA00022475"/>
    </source>
</evidence>
<dbReference type="Pfam" id="PF06738">
    <property type="entry name" value="ThrE"/>
    <property type="match status" value="1"/>
</dbReference>
<organism evidence="9 10">
    <name type="scientific">Suipraeoptans intestinalis</name>
    <dbReference type="NCBI Taxonomy" id="2606628"/>
    <lineage>
        <taxon>Bacteria</taxon>
        <taxon>Bacillati</taxon>
        <taxon>Bacillota</taxon>
        <taxon>Clostridia</taxon>
        <taxon>Lachnospirales</taxon>
        <taxon>Lachnospiraceae</taxon>
        <taxon>Suipraeoptans</taxon>
    </lineage>
</organism>
<feature type="transmembrane region" description="Helical" evidence="7">
    <location>
        <begin position="317"/>
        <end position="337"/>
    </location>
</feature>
<evidence type="ECO:0000256" key="5">
    <source>
        <dbReference type="ARBA" id="ARBA00023136"/>
    </source>
</evidence>
<dbReference type="PANTHER" id="PTHR34390">
    <property type="entry name" value="UPF0442 PROTEIN YJJB-RELATED"/>
    <property type="match status" value="1"/>
</dbReference>
<dbReference type="GO" id="GO:0015744">
    <property type="term" value="P:succinate transport"/>
    <property type="evidence" value="ECO:0007669"/>
    <property type="project" value="TreeGrafter"/>
</dbReference>
<feature type="domain" description="N-acetyltransferase" evidence="8">
    <location>
        <begin position="1"/>
        <end position="124"/>
    </location>
</feature>
<feature type="transmembrane region" description="Helical" evidence="7">
    <location>
        <begin position="266"/>
        <end position="282"/>
    </location>
</feature>
<keyword evidence="5 7" id="KW-0472">Membrane</keyword>
<evidence type="ECO:0000256" key="7">
    <source>
        <dbReference type="SAM" id="Phobius"/>
    </source>
</evidence>
<dbReference type="Proteomes" id="UP000434409">
    <property type="component" value="Unassembled WGS sequence"/>
</dbReference>
<dbReference type="GO" id="GO:0022857">
    <property type="term" value="F:transmembrane transporter activity"/>
    <property type="evidence" value="ECO:0007669"/>
    <property type="project" value="InterPro"/>
</dbReference>
<dbReference type="GO" id="GO:0016747">
    <property type="term" value="F:acyltransferase activity, transferring groups other than amino-acyl groups"/>
    <property type="evidence" value="ECO:0007669"/>
    <property type="project" value="InterPro"/>
</dbReference>
<accession>A0A6N7V3T6</accession>
<comment type="caution">
    <text evidence="9">The sequence shown here is derived from an EMBL/GenBank/DDBJ whole genome shotgun (WGS) entry which is preliminary data.</text>
</comment>
<evidence type="ECO:0000256" key="6">
    <source>
        <dbReference type="ARBA" id="ARBA00034125"/>
    </source>
</evidence>
<keyword evidence="10" id="KW-1185">Reference proteome</keyword>
<dbReference type="AlphaFoldDB" id="A0A6N7V3T6"/>
<protein>
    <submittedName>
        <fullName evidence="9">GNAT family N-acetyltransferase</fullName>
    </submittedName>
</protein>
<gene>
    <name evidence="9" type="ORF">FYJ34_11045</name>
</gene>
<reference evidence="9 10" key="1">
    <citation type="submission" date="2019-08" db="EMBL/GenBank/DDBJ databases">
        <title>In-depth cultivation of the pig gut microbiome towards novel bacterial diversity and tailored functional studies.</title>
        <authorList>
            <person name="Wylensek D."/>
            <person name="Hitch T.C.A."/>
            <person name="Clavel T."/>
        </authorList>
    </citation>
    <scope>NUCLEOTIDE SEQUENCE [LARGE SCALE GENOMIC DNA]</scope>
    <source>
        <strain evidence="9 10">68-1-5</strain>
    </source>
</reference>
<dbReference type="Pfam" id="PF13508">
    <property type="entry name" value="Acetyltransf_7"/>
    <property type="match status" value="1"/>
</dbReference>
<dbReference type="SUPFAM" id="SSF55729">
    <property type="entry name" value="Acyl-CoA N-acyltransferases (Nat)"/>
    <property type="match status" value="1"/>
</dbReference>
<feature type="transmembrane region" description="Helical" evidence="7">
    <location>
        <begin position="291"/>
        <end position="311"/>
    </location>
</feature>
<name>A0A6N7V3T6_9FIRM</name>
<sequence>MEQEDFLKEVKEREFPAEALQKAEKKGGTEEIYVLEEEGVKAVALLLPLKNRKASIRCLVVRPEERRRGYGKKLLQFLCRECSRRFDTLYGFSCGEEGIEFYKACGFVNSHMETDATYLKRMLDSQIDVKKVVDMAMEAGRILLKNGAEIFRVEETITRICRHFDVETVEIFTLSHAIFVSAEDGMNQTYTKVQQVPLSSPHLGIVTEVNSLSRRIEAGEIELFQAVEILKEIDRMPPKKSYFQILAAGMGSGFFGYLLGASQVESLIAGGIGALLYVWVLFSRKHRISKIITNISGGMIITTLALLAGQIPLPFPIRLEGMIIGAIMPLVPGLAFVNAIREIADSDFLAGTVRMIDALLVFVYIAVGVGITLSAYSKMMGGMGL</sequence>
<evidence type="ECO:0000256" key="1">
    <source>
        <dbReference type="ARBA" id="ARBA00004651"/>
    </source>
</evidence>
<evidence type="ECO:0000256" key="3">
    <source>
        <dbReference type="ARBA" id="ARBA00022692"/>
    </source>
</evidence>
<dbReference type="GO" id="GO:0005886">
    <property type="term" value="C:plasma membrane"/>
    <property type="evidence" value="ECO:0007669"/>
    <property type="project" value="UniProtKB-SubCell"/>
</dbReference>
<comment type="subcellular location">
    <subcellularLocation>
        <location evidence="1">Cell membrane</location>
        <topology evidence="1">Multi-pass membrane protein</topology>
    </subcellularLocation>
</comment>
<evidence type="ECO:0000313" key="10">
    <source>
        <dbReference type="Proteomes" id="UP000434409"/>
    </source>
</evidence>
<proteinExistence type="inferred from homology"/>
<dbReference type="InterPro" id="IPR000182">
    <property type="entry name" value="GNAT_dom"/>
</dbReference>
<dbReference type="CDD" id="cd04301">
    <property type="entry name" value="NAT_SF"/>
    <property type="match status" value="1"/>
</dbReference>
<comment type="similarity">
    <text evidence="6">Belongs to the ThrE exporter (TC 2.A.79) family.</text>
</comment>
<keyword evidence="3 7" id="KW-0812">Transmembrane</keyword>
<evidence type="ECO:0000256" key="4">
    <source>
        <dbReference type="ARBA" id="ARBA00022989"/>
    </source>
</evidence>
<evidence type="ECO:0000259" key="8">
    <source>
        <dbReference type="PROSITE" id="PS51186"/>
    </source>
</evidence>
<dbReference type="Gene3D" id="3.40.630.30">
    <property type="match status" value="1"/>
</dbReference>
<keyword evidence="4 7" id="KW-1133">Transmembrane helix</keyword>
<keyword evidence="2" id="KW-1003">Cell membrane</keyword>
<dbReference type="InterPro" id="IPR016181">
    <property type="entry name" value="Acyl_CoA_acyltransferase"/>
</dbReference>
<dbReference type="EMBL" id="VULY01000018">
    <property type="protein sequence ID" value="MSR94780.1"/>
    <property type="molecule type" value="Genomic_DNA"/>
</dbReference>
<dbReference type="InterPro" id="IPR010619">
    <property type="entry name" value="ThrE-like_N"/>
</dbReference>
<dbReference type="PANTHER" id="PTHR34390:SF2">
    <property type="entry name" value="SUCCINATE TRANSPORTER SUBUNIT YJJP-RELATED"/>
    <property type="match status" value="1"/>
</dbReference>
<dbReference type="InterPro" id="IPR050539">
    <property type="entry name" value="ThrE_Dicarb/AminoAcid_Exp"/>
</dbReference>
<keyword evidence="9" id="KW-0808">Transferase</keyword>
<evidence type="ECO:0000313" key="9">
    <source>
        <dbReference type="EMBL" id="MSR94780.1"/>
    </source>
</evidence>
<feature type="transmembrane region" description="Helical" evidence="7">
    <location>
        <begin position="358"/>
        <end position="376"/>
    </location>
</feature>